<evidence type="ECO:0000313" key="17">
    <source>
        <dbReference type="Proteomes" id="UP000504623"/>
    </source>
</evidence>
<proteinExistence type="inferred from homology"/>
<gene>
    <name evidence="18" type="primary">LOC102842638</name>
</gene>
<dbReference type="Pfam" id="PF00067">
    <property type="entry name" value="p450"/>
    <property type="match status" value="1"/>
</dbReference>
<keyword evidence="8 13" id="KW-0256">Endoplasmic reticulum</keyword>
<comment type="subcellular location">
    <subcellularLocation>
        <location evidence="2">Endoplasmic reticulum membrane</location>
        <topology evidence="2">Single-pass membrane protein</topology>
    </subcellularLocation>
</comment>
<dbReference type="FunFam" id="1.10.630.10:FF:000025">
    <property type="entry name" value="Prostaglandin I2 (prostacyclin) synthase"/>
    <property type="match status" value="1"/>
</dbReference>
<dbReference type="PANTHER" id="PTHR24306:SF0">
    <property type="entry name" value="7-ALPHA-HYDROXYCHOLEST-4-EN-3-ONE 12-ALPHA-HYDROXYLASE"/>
    <property type="match status" value="1"/>
</dbReference>
<keyword evidence="5 13" id="KW-0349">Heme</keyword>
<evidence type="ECO:0000256" key="16">
    <source>
        <dbReference type="SAM" id="Phobius"/>
    </source>
</evidence>
<keyword evidence="4" id="KW-0444">Lipid biosynthesis</keyword>
<dbReference type="GO" id="GO:0006629">
    <property type="term" value="P:lipid metabolic process"/>
    <property type="evidence" value="ECO:0007669"/>
    <property type="project" value="UniProtKB-KW"/>
</dbReference>
<dbReference type="PIRSF" id="PIRSF000047">
    <property type="entry name" value="Cytochrome_CYPVIIA1"/>
    <property type="match status" value="1"/>
</dbReference>
<evidence type="ECO:0000256" key="14">
    <source>
        <dbReference type="PIRSR" id="PIRSR000047-1"/>
    </source>
</evidence>
<dbReference type="GO" id="GO:0005789">
    <property type="term" value="C:endoplasmic reticulum membrane"/>
    <property type="evidence" value="ECO:0007669"/>
    <property type="project" value="UniProtKB-SubCell"/>
</dbReference>
<evidence type="ECO:0000256" key="12">
    <source>
        <dbReference type="ARBA" id="ARBA00023136"/>
    </source>
</evidence>
<evidence type="ECO:0000256" key="3">
    <source>
        <dbReference type="ARBA" id="ARBA00010617"/>
    </source>
</evidence>
<dbReference type="InterPro" id="IPR001128">
    <property type="entry name" value="Cyt_P450"/>
</dbReference>
<evidence type="ECO:0000256" key="9">
    <source>
        <dbReference type="ARBA" id="ARBA00022989"/>
    </source>
</evidence>
<evidence type="ECO:0000256" key="8">
    <source>
        <dbReference type="ARBA" id="ARBA00022824"/>
    </source>
</evidence>
<evidence type="ECO:0000256" key="10">
    <source>
        <dbReference type="ARBA" id="ARBA00023004"/>
    </source>
</evidence>
<comment type="similarity">
    <text evidence="3 13">Belongs to the cytochrome P450 family.</text>
</comment>
<dbReference type="AlphaFoldDB" id="A0A9B0TY70"/>
<organism evidence="17 18">
    <name type="scientific">Chrysochloris asiatica</name>
    <name type="common">Cape golden mole</name>
    <dbReference type="NCBI Taxonomy" id="185453"/>
    <lineage>
        <taxon>Eukaryota</taxon>
        <taxon>Metazoa</taxon>
        <taxon>Chordata</taxon>
        <taxon>Craniata</taxon>
        <taxon>Vertebrata</taxon>
        <taxon>Euteleostomi</taxon>
        <taxon>Mammalia</taxon>
        <taxon>Eutheria</taxon>
        <taxon>Afrotheria</taxon>
        <taxon>Chrysochloridae</taxon>
        <taxon>Chrysochlorinae</taxon>
        <taxon>Chrysochloris</taxon>
    </lineage>
</organism>
<protein>
    <submittedName>
        <fullName evidence="18">5-beta-cholestane-3-alpha,7-alpha-diol 12-alpha-hydroxylase-like</fullName>
    </submittedName>
</protein>
<evidence type="ECO:0000256" key="1">
    <source>
        <dbReference type="ARBA" id="ARBA00001971"/>
    </source>
</evidence>
<dbReference type="Proteomes" id="UP000504623">
    <property type="component" value="Unplaced"/>
</dbReference>
<evidence type="ECO:0000256" key="2">
    <source>
        <dbReference type="ARBA" id="ARBA00004389"/>
    </source>
</evidence>
<keyword evidence="6 16" id="KW-0812">Transmembrane</keyword>
<evidence type="ECO:0000256" key="6">
    <source>
        <dbReference type="ARBA" id="ARBA00022692"/>
    </source>
</evidence>
<feature type="binding site" evidence="15">
    <location>
        <position position="381"/>
    </location>
    <ligand>
        <name>substrate</name>
    </ligand>
</feature>
<dbReference type="PRINTS" id="PR00465">
    <property type="entry name" value="EP450IV"/>
</dbReference>
<dbReference type="Gene3D" id="1.10.630.10">
    <property type="entry name" value="Cytochrome P450"/>
    <property type="match status" value="1"/>
</dbReference>
<name>A0A9B0TY70_CHRAS</name>
<keyword evidence="11" id="KW-0443">Lipid metabolism</keyword>
<accession>A0A9B0TY70</accession>
<dbReference type="GO" id="GO:0005506">
    <property type="term" value="F:iron ion binding"/>
    <property type="evidence" value="ECO:0007669"/>
    <property type="project" value="InterPro"/>
</dbReference>
<feature type="binding site" evidence="15">
    <location>
        <position position="109"/>
    </location>
    <ligand>
        <name>substrate</name>
    </ligand>
</feature>
<keyword evidence="10 13" id="KW-0408">Iron</keyword>
<evidence type="ECO:0000256" key="5">
    <source>
        <dbReference type="ARBA" id="ARBA00022617"/>
    </source>
</evidence>
<evidence type="ECO:0000256" key="11">
    <source>
        <dbReference type="ARBA" id="ARBA00023098"/>
    </source>
</evidence>
<reference evidence="18" key="1">
    <citation type="submission" date="2025-08" db="UniProtKB">
        <authorList>
            <consortium name="RefSeq"/>
        </authorList>
    </citation>
    <scope>IDENTIFICATION</scope>
    <source>
        <tissue evidence="18">Spleen</tissue>
    </source>
</reference>
<keyword evidence="7 13" id="KW-0479">Metal-binding</keyword>
<feature type="binding site" evidence="15">
    <location>
        <position position="286"/>
    </location>
    <ligand>
        <name>substrate</name>
    </ligand>
</feature>
<evidence type="ECO:0000256" key="4">
    <source>
        <dbReference type="ARBA" id="ARBA00022516"/>
    </source>
</evidence>
<keyword evidence="9 16" id="KW-1133">Transmembrane helix</keyword>
<dbReference type="InterPro" id="IPR002403">
    <property type="entry name" value="Cyt_P450_E_grp-IV"/>
</dbReference>
<dbReference type="OrthoDB" id="6692864at2759"/>
<evidence type="ECO:0000256" key="7">
    <source>
        <dbReference type="ARBA" id="ARBA00022723"/>
    </source>
</evidence>
<feature type="binding site" description="axial binding residue" evidence="14">
    <location>
        <position position="440"/>
    </location>
    <ligand>
        <name>heme</name>
        <dbReference type="ChEBI" id="CHEBI:30413"/>
    </ligand>
    <ligandPart>
        <name>Fe</name>
        <dbReference type="ChEBI" id="CHEBI:18248"/>
    </ligandPart>
</feature>
<dbReference type="SUPFAM" id="SSF48264">
    <property type="entry name" value="Cytochrome P450"/>
    <property type="match status" value="1"/>
</dbReference>
<feature type="transmembrane region" description="Helical" evidence="16">
    <location>
        <begin position="6"/>
        <end position="21"/>
    </location>
</feature>
<dbReference type="GeneID" id="102842638"/>
<evidence type="ECO:0000256" key="15">
    <source>
        <dbReference type="PIRSR" id="PIRSR000047-2"/>
    </source>
</evidence>
<dbReference type="RefSeq" id="XP_006868834.1">
    <property type="nucleotide sequence ID" value="XM_006868772.1"/>
</dbReference>
<dbReference type="PANTHER" id="PTHR24306">
    <property type="match status" value="1"/>
</dbReference>
<evidence type="ECO:0000256" key="13">
    <source>
        <dbReference type="PIRNR" id="PIRNR000047"/>
    </source>
</evidence>
<comment type="cofactor">
    <cofactor evidence="1 13 14">
        <name>heme</name>
        <dbReference type="ChEBI" id="CHEBI:30413"/>
    </cofactor>
</comment>
<dbReference type="InterPro" id="IPR036396">
    <property type="entry name" value="Cyt_P450_sf"/>
</dbReference>
<sequence>MELWGLVLGALLVVIVGYLYVSRLSRQRKPQEPPLDKGPVPWLGHAIAFRKNMVEFLKHMQAKHGDVFTVQLGGQYFTFVMDPCSFGPIIKDTKRKLDFVEYAKELVLKVFGYAPLQGDYQMIHSASTKHLMGAGLEELNEAMLDSLSLLMLGLKGRSPDASCWCEDGLFHFCYNILFKAGYLTLFGYTEDKEQDLLQAEEIFVEFRKFDILFPRFVYSLLGPREWLEVGRLQRLFHEVLSVKHNQKKNGISNWISDMLQFLKEEEVAPAMQDKFNFMMLWASQGNTGPATFWVIFFLLKYPEAMQAVKEEASKVLGKTKLEVNQAFSCDLSVLKCTPVLDSVMEESLRLGASPTLLRVVKSDQSLKMANGQQYLLRNGDKVAIFPYLSVQMDPDIHPEPTVFKYDRFLNPDGTRKVDFYKEGKKIHYYNMPWGAGVSICPGRFFALSEMKLFILLLVSYFDLELVDPDTPVPPINPQRWGFGTTQPSHDVRFRYRLQPTE</sequence>
<dbReference type="GO" id="GO:0008397">
    <property type="term" value="F:sterol 12-alpha-hydroxylase activity"/>
    <property type="evidence" value="ECO:0007669"/>
    <property type="project" value="TreeGrafter"/>
</dbReference>
<evidence type="ECO:0000313" key="18">
    <source>
        <dbReference type="RefSeq" id="XP_006868834.1"/>
    </source>
</evidence>
<dbReference type="InterPro" id="IPR024204">
    <property type="entry name" value="Cyt_P450_CYP7A1-type"/>
</dbReference>
<keyword evidence="17" id="KW-1185">Reference proteome</keyword>
<dbReference type="GO" id="GO:0020037">
    <property type="term" value="F:heme binding"/>
    <property type="evidence" value="ECO:0007669"/>
    <property type="project" value="InterPro"/>
</dbReference>
<keyword evidence="12 13" id="KW-0472">Membrane</keyword>